<reference evidence="1 2" key="1">
    <citation type="submission" date="2015-10" db="EMBL/GenBank/DDBJ databases">
        <title>Genome analyses suggest a sexual origin of heterokaryosis in a supposedly ancient asexual fungus.</title>
        <authorList>
            <person name="Ropars J."/>
            <person name="Sedzielewska K."/>
            <person name="Noel J."/>
            <person name="Charron P."/>
            <person name="Farinelli L."/>
            <person name="Marton T."/>
            <person name="Kruger M."/>
            <person name="Pelin A."/>
            <person name="Brachmann A."/>
            <person name="Corradi N."/>
        </authorList>
    </citation>
    <scope>NUCLEOTIDE SEQUENCE [LARGE SCALE GENOMIC DNA]</scope>
    <source>
        <strain evidence="1 2">A4</strain>
    </source>
</reference>
<evidence type="ECO:0000313" key="2">
    <source>
        <dbReference type="Proteomes" id="UP000234323"/>
    </source>
</evidence>
<dbReference type="VEuPathDB" id="FungiDB:RhiirA1_523819"/>
<dbReference type="VEuPathDB" id="FungiDB:FUN_003094"/>
<dbReference type="Proteomes" id="UP000234323">
    <property type="component" value="Unassembled WGS sequence"/>
</dbReference>
<accession>A0A2I1GTE8</accession>
<proteinExistence type="predicted"/>
<dbReference type="AlphaFoldDB" id="A0A2I1GTE8"/>
<keyword evidence="2" id="KW-1185">Reference proteome</keyword>
<organism evidence="1 2">
    <name type="scientific">Rhizophagus irregularis</name>
    <dbReference type="NCBI Taxonomy" id="588596"/>
    <lineage>
        <taxon>Eukaryota</taxon>
        <taxon>Fungi</taxon>
        <taxon>Fungi incertae sedis</taxon>
        <taxon>Mucoromycota</taxon>
        <taxon>Glomeromycotina</taxon>
        <taxon>Glomeromycetes</taxon>
        <taxon>Glomerales</taxon>
        <taxon>Glomeraceae</taxon>
        <taxon>Rhizophagus</taxon>
    </lineage>
</organism>
<name>A0A2I1GTE8_9GLOM</name>
<comment type="caution">
    <text evidence="1">The sequence shown here is derived from an EMBL/GenBank/DDBJ whole genome shotgun (WGS) entry which is preliminary data.</text>
</comment>
<evidence type="ECO:0000313" key="1">
    <source>
        <dbReference type="EMBL" id="PKY49897.1"/>
    </source>
</evidence>
<gene>
    <name evidence="1" type="ORF">RhiirA4_253332</name>
</gene>
<sequence length="83" mass="9463">MRLDNECTTDSGKYLLGKLRDTREGFYLLYAVSGAGKTRTIFDIAMNNDGIYVVYMECRTADDGSLIQLEPTKDRNFKDLLIQ</sequence>
<dbReference type="VEuPathDB" id="FungiDB:RhiirFUN_023809"/>
<dbReference type="EMBL" id="LLXI01000797">
    <property type="protein sequence ID" value="PKY49897.1"/>
    <property type="molecule type" value="Genomic_DNA"/>
</dbReference>
<protein>
    <submittedName>
        <fullName evidence="1">Uncharacterized protein</fullName>
    </submittedName>
</protein>